<dbReference type="GO" id="GO:0006955">
    <property type="term" value="P:immune response"/>
    <property type="evidence" value="ECO:0007669"/>
    <property type="project" value="InterPro"/>
</dbReference>
<keyword evidence="2 6" id="KW-0812">Transmembrane</keyword>
<evidence type="ECO:0000259" key="7">
    <source>
        <dbReference type="PROSITE" id="PS50835"/>
    </source>
</evidence>
<dbReference type="AlphaFoldDB" id="A0A6P8FR76"/>
<evidence type="ECO:0000313" key="8">
    <source>
        <dbReference type="Proteomes" id="UP000515152"/>
    </source>
</evidence>
<keyword evidence="5" id="KW-0325">Glycoprotein</keyword>
<dbReference type="InterPro" id="IPR011162">
    <property type="entry name" value="MHC_I/II-like_Ag-recog"/>
</dbReference>
<dbReference type="Pfam" id="PF07654">
    <property type="entry name" value="C1-set"/>
    <property type="match status" value="1"/>
</dbReference>
<dbReference type="InterPro" id="IPR003597">
    <property type="entry name" value="Ig_C1-set"/>
</dbReference>
<dbReference type="Proteomes" id="UP000515152">
    <property type="component" value="Chromosome 7"/>
</dbReference>
<dbReference type="InterPro" id="IPR000353">
    <property type="entry name" value="MHC_II_b_N"/>
</dbReference>
<dbReference type="PANTHER" id="PTHR19944:SF99">
    <property type="entry name" value="HLA CLASS II HISTOCOMPATIBILITY ANTIGEN, DRB1 BETA CHAIN"/>
    <property type="match status" value="1"/>
</dbReference>
<evidence type="ECO:0000256" key="2">
    <source>
        <dbReference type="ARBA" id="ARBA00022692"/>
    </source>
</evidence>
<evidence type="ECO:0000256" key="1">
    <source>
        <dbReference type="ARBA" id="ARBA00004479"/>
    </source>
</evidence>
<dbReference type="InterPro" id="IPR007110">
    <property type="entry name" value="Ig-like_dom"/>
</dbReference>
<dbReference type="InterPro" id="IPR014745">
    <property type="entry name" value="MHC_II_a/b_N"/>
</dbReference>
<name>A0A6P8FR76_CLUHA</name>
<gene>
    <name evidence="9" type="primary">LOC105898444</name>
</gene>
<evidence type="ECO:0000256" key="5">
    <source>
        <dbReference type="ARBA" id="ARBA00023180"/>
    </source>
</evidence>
<feature type="domain" description="Ig-like" evidence="7">
    <location>
        <begin position="110"/>
        <end position="187"/>
    </location>
</feature>
<organism evidence="8 9">
    <name type="scientific">Clupea harengus</name>
    <name type="common">Atlantic herring</name>
    <dbReference type="NCBI Taxonomy" id="7950"/>
    <lineage>
        <taxon>Eukaryota</taxon>
        <taxon>Metazoa</taxon>
        <taxon>Chordata</taxon>
        <taxon>Craniata</taxon>
        <taxon>Vertebrata</taxon>
        <taxon>Euteleostomi</taxon>
        <taxon>Actinopterygii</taxon>
        <taxon>Neopterygii</taxon>
        <taxon>Teleostei</taxon>
        <taxon>Clupei</taxon>
        <taxon>Clupeiformes</taxon>
        <taxon>Clupeoidei</taxon>
        <taxon>Clupeidae</taxon>
        <taxon>Clupea</taxon>
    </lineage>
</organism>
<dbReference type="KEGG" id="char:105898444"/>
<keyword evidence="3 6" id="KW-1133">Transmembrane helix</keyword>
<dbReference type="PROSITE" id="PS50835">
    <property type="entry name" value="IG_LIKE"/>
    <property type="match status" value="1"/>
</dbReference>
<dbReference type="SUPFAM" id="SSF54452">
    <property type="entry name" value="MHC antigen-recognition domain"/>
    <property type="match status" value="1"/>
</dbReference>
<dbReference type="RefSeq" id="XP_031426056.1">
    <property type="nucleotide sequence ID" value="XM_031570196.1"/>
</dbReference>
<dbReference type="SUPFAM" id="SSF48726">
    <property type="entry name" value="Immunoglobulin"/>
    <property type="match status" value="1"/>
</dbReference>
<dbReference type="PANTHER" id="PTHR19944">
    <property type="entry name" value="MHC CLASS II-RELATED"/>
    <property type="match status" value="1"/>
</dbReference>
<dbReference type="InterPro" id="IPR013783">
    <property type="entry name" value="Ig-like_fold"/>
</dbReference>
<keyword evidence="4" id="KW-1015">Disulfide bond</keyword>
<dbReference type="InterPro" id="IPR036179">
    <property type="entry name" value="Ig-like_dom_sf"/>
</dbReference>
<dbReference type="Gene3D" id="3.10.320.10">
    <property type="entry name" value="Class II Histocompatibility Antigen, M Beta Chain, Chain B, domain 1"/>
    <property type="match status" value="1"/>
</dbReference>
<evidence type="ECO:0000256" key="3">
    <source>
        <dbReference type="ARBA" id="ARBA00022989"/>
    </source>
</evidence>
<evidence type="ECO:0000256" key="4">
    <source>
        <dbReference type="ARBA" id="ARBA00023157"/>
    </source>
</evidence>
<dbReference type="GO" id="GO:0042613">
    <property type="term" value="C:MHC class II protein complex"/>
    <property type="evidence" value="ECO:0007669"/>
    <property type="project" value="InterPro"/>
</dbReference>
<dbReference type="InterPro" id="IPR050160">
    <property type="entry name" value="MHC/Immunoglobulin"/>
</dbReference>
<evidence type="ECO:0000256" key="6">
    <source>
        <dbReference type="SAM" id="Phobius"/>
    </source>
</evidence>
<sequence length="228" mass="25539">MVFSFVGGYYNDIVTQCRFSSSLSDVEFIQSYVFNKAEVTQFNSTVGKFVGYTEYGVKNAEEWNKNPTYLAQERAAKDIYCKLAAQNEMNVVLTKKVEVRLTMAKASTGGHPAGLVCSAYDFYPKMIRVTWHRDGQEVPGNVISSEELADGDWYYQIHSHLEFTPKAGEKISCVVDHESFRDPLEISWDPSMPEPERNKIAIGAAALVLGLIVTAAGFIFYKTKSRGL</sequence>
<feature type="transmembrane region" description="Helical" evidence="6">
    <location>
        <begin position="200"/>
        <end position="221"/>
    </location>
</feature>
<dbReference type="SMART" id="SM00921">
    <property type="entry name" value="MHC_II_beta"/>
    <property type="match status" value="1"/>
</dbReference>
<comment type="subcellular location">
    <subcellularLocation>
        <location evidence="1">Membrane</location>
        <topology evidence="1">Single-pass type I membrane protein</topology>
    </subcellularLocation>
</comment>
<dbReference type="GO" id="GO:0019882">
    <property type="term" value="P:antigen processing and presentation"/>
    <property type="evidence" value="ECO:0007669"/>
    <property type="project" value="InterPro"/>
</dbReference>
<accession>A0A6P8FR76</accession>
<protein>
    <submittedName>
        <fullName evidence="9">H-2 class II histocompatibility antigen, E-Q beta chain-like</fullName>
    </submittedName>
</protein>
<evidence type="ECO:0000313" key="9">
    <source>
        <dbReference type="RefSeq" id="XP_031426056.1"/>
    </source>
</evidence>
<reference evidence="9" key="1">
    <citation type="submission" date="2025-08" db="UniProtKB">
        <authorList>
            <consortium name="RefSeq"/>
        </authorList>
    </citation>
    <scope>IDENTIFICATION</scope>
</reference>
<dbReference type="SMART" id="SM00407">
    <property type="entry name" value="IGc1"/>
    <property type="match status" value="1"/>
</dbReference>
<proteinExistence type="predicted"/>
<dbReference type="GeneID" id="105898444"/>
<dbReference type="Pfam" id="PF00969">
    <property type="entry name" value="MHC_II_beta"/>
    <property type="match status" value="1"/>
</dbReference>
<dbReference type="OrthoDB" id="9940220at2759"/>
<dbReference type="Gene3D" id="2.60.40.10">
    <property type="entry name" value="Immunoglobulins"/>
    <property type="match status" value="1"/>
</dbReference>
<keyword evidence="6" id="KW-0472">Membrane</keyword>
<keyword evidence="8" id="KW-1185">Reference proteome</keyword>